<dbReference type="Gene3D" id="1.10.10.10">
    <property type="entry name" value="Winged helix-like DNA-binding domain superfamily/Winged helix DNA-binding domain"/>
    <property type="match status" value="1"/>
</dbReference>
<evidence type="ECO:0000256" key="2">
    <source>
        <dbReference type="ARBA" id="ARBA00022614"/>
    </source>
</evidence>
<keyword evidence="8" id="KW-1185">Reference proteome</keyword>
<dbReference type="InterPro" id="IPR027417">
    <property type="entry name" value="P-loop_NTPase"/>
</dbReference>
<comment type="caution">
    <text evidence="7">The sequence shown here is derived from an EMBL/GenBank/DDBJ whole genome shotgun (WGS) entry which is preliminary data.</text>
</comment>
<keyword evidence="3" id="KW-0677">Repeat</keyword>
<organism evidence="7 8">
    <name type="scientific">Eleusine coracana subsp. coracana</name>
    <dbReference type="NCBI Taxonomy" id="191504"/>
    <lineage>
        <taxon>Eukaryota</taxon>
        <taxon>Viridiplantae</taxon>
        <taxon>Streptophyta</taxon>
        <taxon>Embryophyta</taxon>
        <taxon>Tracheophyta</taxon>
        <taxon>Spermatophyta</taxon>
        <taxon>Magnoliopsida</taxon>
        <taxon>Liliopsida</taxon>
        <taxon>Poales</taxon>
        <taxon>Poaceae</taxon>
        <taxon>PACMAD clade</taxon>
        <taxon>Chloridoideae</taxon>
        <taxon>Cynodonteae</taxon>
        <taxon>Eleusininae</taxon>
        <taxon>Eleusine</taxon>
    </lineage>
</organism>
<dbReference type="PANTHER" id="PTHR23155">
    <property type="entry name" value="DISEASE RESISTANCE PROTEIN RP"/>
    <property type="match status" value="1"/>
</dbReference>
<keyword evidence="4" id="KW-0547">Nucleotide-binding</keyword>
<evidence type="ECO:0000256" key="4">
    <source>
        <dbReference type="ARBA" id="ARBA00022741"/>
    </source>
</evidence>
<evidence type="ECO:0000313" key="7">
    <source>
        <dbReference type="EMBL" id="GJN10545.1"/>
    </source>
</evidence>
<feature type="domain" description="Disease resistance N-terminal" evidence="6">
    <location>
        <begin position="13"/>
        <end position="93"/>
    </location>
</feature>
<keyword evidence="2" id="KW-0433">Leucine-rich repeat</keyword>
<reference evidence="7" key="2">
    <citation type="submission" date="2021-12" db="EMBL/GenBank/DDBJ databases">
        <title>Resequencing data analysis of finger millet.</title>
        <authorList>
            <person name="Hatakeyama M."/>
            <person name="Aluri S."/>
            <person name="Balachadran M.T."/>
            <person name="Sivarajan S.R."/>
            <person name="Poveda L."/>
            <person name="Shimizu-Inatsugi R."/>
            <person name="Schlapbach R."/>
            <person name="Sreeman S.M."/>
            <person name="Shimizu K.K."/>
        </authorList>
    </citation>
    <scope>NUCLEOTIDE SEQUENCE</scope>
</reference>
<dbReference type="InterPro" id="IPR036388">
    <property type="entry name" value="WH-like_DNA-bd_sf"/>
</dbReference>
<sequence>MVGFVAGLIASAAVKISSDKLCSALSEQAGLLWNFRKDLEDMKDTMESIAAVLKDAEKQSVKNESVRVWLKRLKHAALDISDMMDDYQDATTQPTAKRYSEFKDISNKGELERIGLDIANKCGGVPLAAQALGYMLKSKDLHGWTEVKNSDIWNESSGVDDSQDMKVLPSLKLSFERMAPILRLCFSYCAIYSKGHDIYEDDLVHQWIALDFIKKPSEAKAYIKQLMGMSFLEHSKLPSVYYTKCNRTSI</sequence>
<evidence type="ECO:0000313" key="8">
    <source>
        <dbReference type="Proteomes" id="UP001054889"/>
    </source>
</evidence>
<evidence type="ECO:0000256" key="3">
    <source>
        <dbReference type="ARBA" id="ARBA00022737"/>
    </source>
</evidence>
<evidence type="ECO:0000256" key="5">
    <source>
        <dbReference type="ARBA" id="ARBA00022821"/>
    </source>
</evidence>
<reference evidence="7" key="1">
    <citation type="journal article" date="2018" name="DNA Res.">
        <title>Multiple hybrid de novo genome assembly of finger millet, an orphan allotetraploid crop.</title>
        <authorList>
            <person name="Hatakeyama M."/>
            <person name="Aluri S."/>
            <person name="Balachadran M.T."/>
            <person name="Sivarajan S.R."/>
            <person name="Patrignani A."/>
            <person name="Gruter S."/>
            <person name="Poveda L."/>
            <person name="Shimizu-Inatsugi R."/>
            <person name="Baeten J."/>
            <person name="Francoijs K.J."/>
            <person name="Nataraja K.N."/>
            <person name="Reddy Y.A.N."/>
            <person name="Phadnis S."/>
            <person name="Ravikumar R.L."/>
            <person name="Schlapbach R."/>
            <person name="Sreeman S.M."/>
            <person name="Shimizu K.K."/>
        </authorList>
    </citation>
    <scope>NUCLEOTIDE SEQUENCE</scope>
</reference>
<dbReference type="InterPro" id="IPR044974">
    <property type="entry name" value="Disease_R_plants"/>
</dbReference>
<evidence type="ECO:0000256" key="1">
    <source>
        <dbReference type="ARBA" id="ARBA00008894"/>
    </source>
</evidence>
<dbReference type="Proteomes" id="UP001054889">
    <property type="component" value="Unassembled WGS sequence"/>
</dbReference>
<dbReference type="GO" id="GO:0000166">
    <property type="term" value="F:nucleotide binding"/>
    <property type="evidence" value="ECO:0007669"/>
    <property type="project" value="UniProtKB-KW"/>
</dbReference>
<dbReference type="PANTHER" id="PTHR23155:SF1075">
    <property type="entry name" value="OS06G0644300 PROTEIN"/>
    <property type="match status" value="1"/>
</dbReference>
<dbReference type="AlphaFoldDB" id="A0AAV5DJY7"/>
<gene>
    <name evidence="7" type="primary">ga28646</name>
    <name evidence="7" type="ORF">PR202_ga28646</name>
</gene>
<name>A0AAV5DJY7_ELECO</name>
<dbReference type="InterPro" id="IPR041118">
    <property type="entry name" value="Rx_N"/>
</dbReference>
<protein>
    <recommendedName>
        <fullName evidence="6">Disease resistance N-terminal domain-containing protein</fullName>
    </recommendedName>
</protein>
<accession>A0AAV5DJY7</accession>
<dbReference type="SUPFAM" id="SSF52540">
    <property type="entry name" value="P-loop containing nucleoside triphosphate hydrolases"/>
    <property type="match status" value="1"/>
</dbReference>
<comment type="similarity">
    <text evidence="1">Belongs to the disease resistance NB-LRR family.</text>
</comment>
<proteinExistence type="inferred from homology"/>
<dbReference type="Gene3D" id="1.20.5.4130">
    <property type="match status" value="1"/>
</dbReference>
<keyword evidence="5" id="KW-0611">Plant defense</keyword>
<dbReference type="EMBL" id="BQKI01000017">
    <property type="protein sequence ID" value="GJN10545.1"/>
    <property type="molecule type" value="Genomic_DNA"/>
</dbReference>
<dbReference type="GO" id="GO:0098542">
    <property type="term" value="P:defense response to other organism"/>
    <property type="evidence" value="ECO:0007669"/>
    <property type="project" value="TreeGrafter"/>
</dbReference>
<evidence type="ECO:0000259" key="6">
    <source>
        <dbReference type="Pfam" id="PF18052"/>
    </source>
</evidence>
<dbReference type="Pfam" id="PF18052">
    <property type="entry name" value="Rx_N"/>
    <property type="match status" value="1"/>
</dbReference>